<protein>
    <submittedName>
        <fullName evidence="3">Uncharacterized protein</fullName>
    </submittedName>
</protein>
<accession>A0AAN8S9A9</accession>
<dbReference type="Proteomes" id="UP001359485">
    <property type="component" value="Unassembled WGS sequence"/>
</dbReference>
<keyword evidence="1" id="KW-1133">Transmembrane helix</keyword>
<evidence type="ECO:0000313" key="2">
    <source>
        <dbReference type="EMBL" id="KAK6627205.1"/>
    </source>
</evidence>
<evidence type="ECO:0000313" key="5">
    <source>
        <dbReference type="Proteomes" id="UP001372834"/>
    </source>
</evidence>
<evidence type="ECO:0000313" key="4">
    <source>
        <dbReference type="Proteomes" id="UP001359485"/>
    </source>
</evidence>
<sequence>MQATGYFCGIRYCCCFYFDQELTCYLIASLAIVINGFCGVTNLGLNHWAINLLSVANLLLHLGAGVLLLLGTLWGKRALKLMYCWLSFFLLIPVILAFTAYYLTREESYLIWQEPLRKWHATTLVFINHVWLFIWDFYTPIVVAGNLKQED</sequence>
<feature type="transmembrane region" description="Helical" evidence="1">
    <location>
        <begin position="48"/>
        <end position="70"/>
    </location>
</feature>
<comment type="caution">
    <text evidence="3">The sequence shown here is derived from an EMBL/GenBank/DDBJ whole genome shotgun (WGS) entry which is preliminary data.</text>
</comment>
<keyword evidence="1" id="KW-0472">Membrane</keyword>
<feature type="transmembrane region" description="Helical" evidence="1">
    <location>
        <begin position="82"/>
        <end position="103"/>
    </location>
</feature>
<gene>
    <name evidence="3" type="ORF">RUM43_002953</name>
    <name evidence="2" type="ORF">RUM44_009682</name>
</gene>
<keyword evidence="4" id="KW-1185">Reference proteome</keyword>
<proteinExistence type="predicted"/>
<feature type="transmembrane region" description="Helical" evidence="1">
    <location>
        <begin position="123"/>
        <end position="147"/>
    </location>
</feature>
<evidence type="ECO:0000313" key="3">
    <source>
        <dbReference type="EMBL" id="KAK6629136.1"/>
    </source>
</evidence>
<organism evidence="3 5">
    <name type="scientific">Polyplax serrata</name>
    <name type="common">Common mouse louse</name>
    <dbReference type="NCBI Taxonomy" id="468196"/>
    <lineage>
        <taxon>Eukaryota</taxon>
        <taxon>Metazoa</taxon>
        <taxon>Ecdysozoa</taxon>
        <taxon>Arthropoda</taxon>
        <taxon>Hexapoda</taxon>
        <taxon>Insecta</taxon>
        <taxon>Pterygota</taxon>
        <taxon>Neoptera</taxon>
        <taxon>Paraneoptera</taxon>
        <taxon>Psocodea</taxon>
        <taxon>Troctomorpha</taxon>
        <taxon>Phthiraptera</taxon>
        <taxon>Anoplura</taxon>
        <taxon>Polyplacidae</taxon>
        <taxon>Polyplax</taxon>
    </lineage>
</organism>
<keyword evidence="1" id="KW-0812">Transmembrane</keyword>
<reference evidence="3 5" key="1">
    <citation type="submission" date="2023-10" db="EMBL/GenBank/DDBJ databases">
        <title>Genomes of two closely related lineages of the louse Polyplax serrata with different host specificities.</title>
        <authorList>
            <person name="Martinu J."/>
            <person name="Tarabai H."/>
            <person name="Stefka J."/>
            <person name="Hypsa V."/>
        </authorList>
    </citation>
    <scope>NUCLEOTIDE SEQUENCE [LARGE SCALE GENOMIC DNA]</scope>
    <source>
        <strain evidence="2">98ZLc_SE</strain>
        <strain evidence="3">HR10_N</strain>
    </source>
</reference>
<dbReference type="AlphaFoldDB" id="A0AAN8S9A9"/>
<evidence type="ECO:0000256" key="1">
    <source>
        <dbReference type="SAM" id="Phobius"/>
    </source>
</evidence>
<dbReference type="EMBL" id="JAWJWF010000045">
    <property type="protein sequence ID" value="KAK6627205.1"/>
    <property type="molecule type" value="Genomic_DNA"/>
</dbReference>
<dbReference type="Proteomes" id="UP001372834">
    <property type="component" value="Unassembled WGS sequence"/>
</dbReference>
<dbReference type="EMBL" id="JAWJWE010000036">
    <property type="protein sequence ID" value="KAK6629136.1"/>
    <property type="molecule type" value="Genomic_DNA"/>
</dbReference>
<feature type="transmembrane region" description="Helical" evidence="1">
    <location>
        <begin position="22"/>
        <end position="42"/>
    </location>
</feature>
<name>A0AAN8S9A9_POLSC</name>